<dbReference type="GeneID" id="105263035"/>
<evidence type="ECO:0000256" key="5">
    <source>
        <dbReference type="RuleBase" id="RU362059"/>
    </source>
</evidence>
<dbReference type="PROSITE" id="PS00375">
    <property type="entry name" value="UDPGT"/>
    <property type="match status" value="1"/>
</dbReference>
<feature type="transmembrane region" description="Helical" evidence="5">
    <location>
        <begin position="473"/>
        <end position="496"/>
    </location>
</feature>
<dbReference type="PANTHER" id="PTHR48043">
    <property type="entry name" value="EG:EG0003.4 PROTEIN-RELATED"/>
    <property type="match status" value="1"/>
</dbReference>
<dbReference type="KEGG" id="fas:105263035"/>
<dbReference type="Gene3D" id="3.40.50.2000">
    <property type="entry name" value="Glycogen Phosphorylase B"/>
    <property type="match status" value="1"/>
</dbReference>
<dbReference type="PANTHER" id="PTHR48043:SF145">
    <property type="entry name" value="FI06409P-RELATED"/>
    <property type="match status" value="1"/>
</dbReference>
<comment type="catalytic activity">
    <reaction evidence="5">
        <text>glucuronate acceptor + UDP-alpha-D-glucuronate = acceptor beta-D-glucuronoside + UDP + H(+)</text>
        <dbReference type="Rhea" id="RHEA:21032"/>
        <dbReference type="ChEBI" id="CHEBI:15378"/>
        <dbReference type="ChEBI" id="CHEBI:58052"/>
        <dbReference type="ChEBI" id="CHEBI:58223"/>
        <dbReference type="ChEBI" id="CHEBI:132367"/>
        <dbReference type="ChEBI" id="CHEBI:132368"/>
        <dbReference type="EC" id="2.4.1.17"/>
    </reaction>
</comment>
<dbReference type="EC" id="2.4.1.17" evidence="5"/>
<dbReference type="InterPro" id="IPR035595">
    <property type="entry name" value="UDP_glycos_trans_CS"/>
</dbReference>
<dbReference type="CDD" id="cd03784">
    <property type="entry name" value="GT1_Gtf-like"/>
    <property type="match status" value="1"/>
</dbReference>
<dbReference type="GO" id="GO:0015020">
    <property type="term" value="F:glucuronosyltransferase activity"/>
    <property type="evidence" value="ECO:0007669"/>
    <property type="project" value="UniProtKB-EC"/>
</dbReference>
<reference evidence="7 8" key="1">
    <citation type="submission" date="2025-04" db="UniProtKB">
        <authorList>
            <consortium name="RefSeq"/>
        </authorList>
    </citation>
    <scope>IDENTIFICATION</scope>
    <source>
        <strain evidence="7 8">USDA-PBARC FA_bdor</strain>
        <tissue evidence="7 8">Whole organism</tissue>
    </source>
</reference>
<feature type="signal peptide" evidence="5">
    <location>
        <begin position="1"/>
        <end position="23"/>
    </location>
</feature>
<evidence type="ECO:0000313" key="6">
    <source>
        <dbReference type="Proteomes" id="UP000694866"/>
    </source>
</evidence>
<keyword evidence="2 4" id="KW-0328">Glycosyltransferase</keyword>
<name>A0A9R1SUB8_9HYME</name>
<comment type="subcellular location">
    <subcellularLocation>
        <location evidence="5">Membrane</location>
        <topology evidence="5">Single-pass membrane protein</topology>
    </subcellularLocation>
</comment>
<evidence type="ECO:0000256" key="1">
    <source>
        <dbReference type="ARBA" id="ARBA00009995"/>
    </source>
</evidence>
<evidence type="ECO:0000256" key="2">
    <source>
        <dbReference type="ARBA" id="ARBA00022676"/>
    </source>
</evidence>
<protein>
    <recommendedName>
        <fullName evidence="5">UDP-glucuronosyltransferase</fullName>
        <ecNumber evidence="5">2.4.1.17</ecNumber>
    </recommendedName>
</protein>
<gene>
    <name evidence="7 8" type="primary">LOC105263035</name>
</gene>
<comment type="similarity">
    <text evidence="1 4">Belongs to the UDP-glycosyltransferase family.</text>
</comment>
<keyword evidence="6" id="KW-1185">Reference proteome</keyword>
<dbReference type="SUPFAM" id="SSF53756">
    <property type="entry name" value="UDP-Glycosyltransferase/glycogen phosphorylase"/>
    <property type="match status" value="1"/>
</dbReference>
<dbReference type="OrthoDB" id="5835829at2759"/>
<dbReference type="InterPro" id="IPR050271">
    <property type="entry name" value="UDP-glycosyltransferase"/>
</dbReference>
<proteinExistence type="inferred from homology"/>
<accession>A0A9R1TUR6</accession>
<dbReference type="Proteomes" id="UP000694866">
    <property type="component" value="Unplaced"/>
</dbReference>
<evidence type="ECO:0000256" key="4">
    <source>
        <dbReference type="RuleBase" id="RU003718"/>
    </source>
</evidence>
<keyword evidence="5" id="KW-1133">Transmembrane helix</keyword>
<dbReference type="FunFam" id="3.40.50.2000:FF:000021">
    <property type="entry name" value="UDP-glucuronosyltransferase"/>
    <property type="match status" value="1"/>
</dbReference>
<dbReference type="RefSeq" id="XP_011297292.1">
    <property type="nucleotide sequence ID" value="XM_011298990.1"/>
</dbReference>
<dbReference type="RefSeq" id="XP_011297293.1">
    <property type="nucleotide sequence ID" value="XM_011298991.1"/>
</dbReference>
<keyword evidence="3 4" id="KW-0808">Transferase</keyword>
<organism evidence="6 7">
    <name type="scientific">Fopius arisanus</name>
    <dbReference type="NCBI Taxonomy" id="64838"/>
    <lineage>
        <taxon>Eukaryota</taxon>
        <taxon>Metazoa</taxon>
        <taxon>Ecdysozoa</taxon>
        <taxon>Arthropoda</taxon>
        <taxon>Hexapoda</taxon>
        <taxon>Insecta</taxon>
        <taxon>Pterygota</taxon>
        <taxon>Neoptera</taxon>
        <taxon>Endopterygota</taxon>
        <taxon>Hymenoptera</taxon>
        <taxon>Apocrita</taxon>
        <taxon>Ichneumonoidea</taxon>
        <taxon>Braconidae</taxon>
        <taxon>Opiinae</taxon>
        <taxon>Fopius</taxon>
    </lineage>
</organism>
<accession>A0A9R1SUB8</accession>
<evidence type="ECO:0000313" key="8">
    <source>
        <dbReference type="RefSeq" id="XP_011297293.1"/>
    </source>
</evidence>
<dbReference type="Pfam" id="PF00201">
    <property type="entry name" value="UDPGT"/>
    <property type="match status" value="1"/>
</dbReference>
<keyword evidence="5" id="KW-0812">Transmembrane</keyword>
<sequence length="521" mass="58912">MTFLRALLLLGGVLILQTQGTSALRVLGVFPLPGKSHFILAENLLKEMARRGHSVDMVSHFPTKNPIPNYRDISLRGSLPIAVNNISFEETRTFSGFSMAFFVRHTGTQICELLGTPYLEELLRTPKGTYDVIIVELFTAQCYIALGKHLDAPVVGLVASKMHDWLFDPFANPLNPSYMPSLFSSFSQRMTFWERLTNTFVMNVIGLQINYYLNEQIEYVEKNFNRRISSINDLYNDVSLLLVNEHFSINEIKPATPDVIDVGGLHVHDDDQMVTPELEKWLDASTEGCVYFTFGSMIRIETLPPEKLKILYETFEKIAPVRVLMKIADPKILPKGLPKNVMTSSWMPQVAVLKHKNVRAFITHGGLLGTQEALAHKVPMIGIPLFGDQHTNIRTYQNKNIAIALSIDTLSVDGLTNAIIAVLNDPKYRKNIAHISDLFLSRPMSALDTAVYWVEYTARHGTVMKSPATELSWWQLYLLDVYGFIITCALIILYVLKKIVTTVWSCCKRNQTPISKSKKNR</sequence>
<evidence type="ECO:0000256" key="3">
    <source>
        <dbReference type="ARBA" id="ARBA00022679"/>
    </source>
</evidence>
<dbReference type="AlphaFoldDB" id="A0A9R1SUB8"/>
<dbReference type="InterPro" id="IPR002213">
    <property type="entry name" value="UDP_glucos_trans"/>
</dbReference>
<keyword evidence="5" id="KW-0732">Signal</keyword>
<evidence type="ECO:0000313" key="7">
    <source>
        <dbReference type="RefSeq" id="XP_011297292.1"/>
    </source>
</evidence>
<dbReference type="GO" id="GO:0016020">
    <property type="term" value="C:membrane"/>
    <property type="evidence" value="ECO:0007669"/>
    <property type="project" value="UniProtKB-SubCell"/>
</dbReference>
<feature type="chain" id="PRO_5044522137" description="UDP-glucuronosyltransferase" evidence="5">
    <location>
        <begin position="24"/>
        <end position="521"/>
    </location>
</feature>
<keyword evidence="5" id="KW-0472">Membrane</keyword>